<sequence length="128" mass="14474">MMSKQNISIYCSSKCYEGCFRNSILHETHLNRNIYFLGSDQDRFQQIFRILLLIGKGYDFLRQRQKCEIIKGNCYHRVEGKFVRPGVKARESSRSGRKAERGGRGGGGGGGGGGERGSDRIREDHART</sequence>
<gene>
    <name evidence="2" type="ORF">V1478_012964</name>
</gene>
<evidence type="ECO:0000313" key="2">
    <source>
        <dbReference type="EMBL" id="KAL2717264.1"/>
    </source>
</evidence>
<evidence type="ECO:0000256" key="1">
    <source>
        <dbReference type="SAM" id="MobiDB-lite"/>
    </source>
</evidence>
<reference evidence="2 3" key="1">
    <citation type="journal article" date="2024" name="Ann. Entomol. Soc. Am.">
        <title>Genomic analyses of the southern and eastern yellowjacket wasps (Hymenoptera: Vespidae) reveal evolutionary signatures of social life.</title>
        <authorList>
            <person name="Catto M.A."/>
            <person name="Caine P.B."/>
            <person name="Orr S.E."/>
            <person name="Hunt B.G."/>
            <person name="Goodisman M.A.D."/>
        </authorList>
    </citation>
    <scope>NUCLEOTIDE SEQUENCE [LARGE SCALE GENOMIC DNA]</scope>
    <source>
        <strain evidence="2">233</strain>
        <tissue evidence="2">Head and thorax</tissue>
    </source>
</reference>
<feature type="compositionally biased region" description="Gly residues" evidence="1">
    <location>
        <begin position="104"/>
        <end position="115"/>
    </location>
</feature>
<dbReference type="EMBL" id="JAUDFV010000153">
    <property type="protein sequence ID" value="KAL2717264.1"/>
    <property type="molecule type" value="Genomic_DNA"/>
</dbReference>
<protein>
    <submittedName>
        <fullName evidence="2">Uncharacterized protein</fullName>
    </submittedName>
</protein>
<evidence type="ECO:0000313" key="3">
    <source>
        <dbReference type="Proteomes" id="UP001607302"/>
    </source>
</evidence>
<feature type="compositionally biased region" description="Basic and acidic residues" evidence="1">
    <location>
        <begin position="116"/>
        <end position="128"/>
    </location>
</feature>
<dbReference type="AlphaFoldDB" id="A0ABD2A9G9"/>
<accession>A0ABD2A9G9</accession>
<keyword evidence="3" id="KW-1185">Reference proteome</keyword>
<feature type="compositionally biased region" description="Basic and acidic residues" evidence="1">
    <location>
        <begin position="86"/>
        <end position="103"/>
    </location>
</feature>
<feature type="region of interest" description="Disordered" evidence="1">
    <location>
        <begin position="86"/>
        <end position="128"/>
    </location>
</feature>
<organism evidence="2 3">
    <name type="scientific">Vespula squamosa</name>
    <name type="common">Southern yellow jacket</name>
    <name type="synonym">Wasp</name>
    <dbReference type="NCBI Taxonomy" id="30214"/>
    <lineage>
        <taxon>Eukaryota</taxon>
        <taxon>Metazoa</taxon>
        <taxon>Ecdysozoa</taxon>
        <taxon>Arthropoda</taxon>
        <taxon>Hexapoda</taxon>
        <taxon>Insecta</taxon>
        <taxon>Pterygota</taxon>
        <taxon>Neoptera</taxon>
        <taxon>Endopterygota</taxon>
        <taxon>Hymenoptera</taxon>
        <taxon>Apocrita</taxon>
        <taxon>Aculeata</taxon>
        <taxon>Vespoidea</taxon>
        <taxon>Vespidae</taxon>
        <taxon>Vespinae</taxon>
        <taxon>Vespula</taxon>
    </lineage>
</organism>
<proteinExistence type="predicted"/>
<dbReference type="Proteomes" id="UP001607302">
    <property type="component" value="Unassembled WGS sequence"/>
</dbReference>
<name>A0ABD2A9G9_VESSQ</name>
<comment type="caution">
    <text evidence="2">The sequence shown here is derived from an EMBL/GenBank/DDBJ whole genome shotgun (WGS) entry which is preliminary data.</text>
</comment>